<evidence type="ECO:0000313" key="3">
    <source>
        <dbReference type="Proteomes" id="UP001500748"/>
    </source>
</evidence>
<evidence type="ECO:0000259" key="1">
    <source>
        <dbReference type="Pfam" id="PF09346"/>
    </source>
</evidence>
<dbReference type="Proteomes" id="UP001500748">
    <property type="component" value="Unassembled WGS sequence"/>
</dbReference>
<feature type="domain" description="Knr4/Smi1-like" evidence="1">
    <location>
        <begin position="3"/>
        <end position="134"/>
    </location>
</feature>
<dbReference type="EMBL" id="BAABDU010000007">
    <property type="protein sequence ID" value="GAA3779885.1"/>
    <property type="molecule type" value="Genomic_DNA"/>
</dbReference>
<proteinExistence type="predicted"/>
<dbReference type="InterPro" id="IPR037883">
    <property type="entry name" value="Knr4/Smi1-like_sf"/>
</dbReference>
<name>A0ABP7GZE4_9FLAO</name>
<dbReference type="Gene3D" id="3.40.1580.10">
    <property type="entry name" value="SMI1/KNR4-like"/>
    <property type="match status" value="1"/>
</dbReference>
<gene>
    <name evidence="2" type="ORF">GCM10022423_39980</name>
</gene>
<protein>
    <recommendedName>
        <fullName evidence="1">Knr4/Smi1-like domain-containing protein</fullName>
    </recommendedName>
</protein>
<dbReference type="InterPro" id="IPR018958">
    <property type="entry name" value="Knr4/Smi1-like_dom"/>
</dbReference>
<sequence>MTLQDIEIKHNFEFPLLYKQLDNDGMLNIGEYGPNWYAEVYPLLKQNPSLLLHSYDFELLNSKSVNEAIEELQDPEDYRQVKKEFKFIPFAQSGAGDHYCFFVNEEKDGNIPIVYLWHDSNEINYLAKNLQDFIFKMILTDMANQDLYNKVSDEEFRNNIESVFRTHKKYLSTEQNNVLADILNREIIDYEIQLPRMKEPARGLLTDLELKTLLDQIIPFEKMDQSFEYSNE</sequence>
<organism evidence="2 3">
    <name type="scientific">Flavobacterium ginsengiterrae</name>
    <dbReference type="NCBI Taxonomy" id="871695"/>
    <lineage>
        <taxon>Bacteria</taxon>
        <taxon>Pseudomonadati</taxon>
        <taxon>Bacteroidota</taxon>
        <taxon>Flavobacteriia</taxon>
        <taxon>Flavobacteriales</taxon>
        <taxon>Flavobacteriaceae</taxon>
        <taxon>Flavobacterium</taxon>
    </lineage>
</organism>
<evidence type="ECO:0000313" key="2">
    <source>
        <dbReference type="EMBL" id="GAA3779885.1"/>
    </source>
</evidence>
<accession>A0ABP7GZE4</accession>
<comment type="caution">
    <text evidence="2">The sequence shown here is derived from an EMBL/GenBank/DDBJ whole genome shotgun (WGS) entry which is preliminary data.</text>
</comment>
<dbReference type="RefSeq" id="WP_345146471.1">
    <property type="nucleotide sequence ID" value="NZ_BAABDU010000007.1"/>
</dbReference>
<keyword evidence="3" id="KW-1185">Reference proteome</keyword>
<dbReference type="Pfam" id="PF09346">
    <property type="entry name" value="SMI1_KNR4"/>
    <property type="match status" value="1"/>
</dbReference>
<dbReference type="SUPFAM" id="SSF160631">
    <property type="entry name" value="SMI1/KNR4-like"/>
    <property type="match status" value="1"/>
</dbReference>
<reference evidence="3" key="1">
    <citation type="journal article" date="2019" name="Int. J. Syst. Evol. Microbiol.">
        <title>The Global Catalogue of Microorganisms (GCM) 10K type strain sequencing project: providing services to taxonomists for standard genome sequencing and annotation.</title>
        <authorList>
            <consortium name="The Broad Institute Genomics Platform"/>
            <consortium name="The Broad Institute Genome Sequencing Center for Infectious Disease"/>
            <person name="Wu L."/>
            <person name="Ma J."/>
        </authorList>
    </citation>
    <scope>NUCLEOTIDE SEQUENCE [LARGE SCALE GENOMIC DNA]</scope>
    <source>
        <strain evidence="3">JCM 17337</strain>
    </source>
</reference>